<feature type="transmembrane region" description="Helical" evidence="1">
    <location>
        <begin position="42"/>
        <end position="64"/>
    </location>
</feature>
<keyword evidence="1" id="KW-0472">Membrane</keyword>
<organism evidence="2 3">
    <name type="scientific">Paenibacillus puldeungensis</name>
    <dbReference type="NCBI Taxonomy" id="696536"/>
    <lineage>
        <taxon>Bacteria</taxon>
        <taxon>Bacillati</taxon>
        <taxon>Bacillota</taxon>
        <taxon>Bacilli</taxon>
        <taxon>Bacillales</taxon>
        <taxon>Paenibacillaceae</taxon>
        <taxon>Paenibacillus</taxon>
    </lineage>
</organism>
<protein>
    <submittedName>
        <fullName evidence="2">Uncharacterized protein</fullName>
    </submittedName>
</protein>
<evidence type="ECO:0000313" key="3">
    <source>
        <dbReference type="Proteomes" id="UP001597262"/>
    </source>
</evidence>
<keyword evidence="1" id="KW-1133">Transmembrane helix</keyword>
<keyword evidence="3" id="KW-1185">Reference proteome</keyword>
<gene>
    <name evidence="2" type="ORF">ACFQ3W_22335</name>
</gene>
<comment type="caution">
    <text evidence="2">The sequence shown here is derived from an EMBL/GenBank/DDBJ whole genome shotgun (WGS) entry which is preliminary data.</text>
</comment>
<feature type="transmembrane region" description="Helical" evidence="1">
    <location>
        <begin position="12"/>
        <end position="36"/>
    </location>
</feature>
<evidence type="ECO:0000313" key="2">
    <source>
        <dbReference type="EMBL" id="MFD1179021.1"/>
    </source>
</evidence>
<dbReference type="Proteomes" id="UP001597262">
    <property type="component" value="Unassembled WGS sequence"/>
</dbReference>
<evidence type="ECO:0000256" key="1">
    <source>
        <dbReference type="SAM" id="Phobius"/>
    </source>
</evidence>
<dbReference type="EMBL" id="JBHTLM010000023">
    <property type="protein sequence ID" value="MFD1179021.1"/>
    <property type="molecule type" value="Genomic_DNA"/>
</dbReference>
<name>A0ABW3S4Q9_9BACL</name>
<proteinExistence type="predicted"/>
<keyword evidence="1" id="KW-0812">Transmembrane</keyword>
<sequence length="69" mass="8052">MMRIVKPWIITLLVGWGIFQILFFLVKDIIFAYITIPEPYDLFFQIVGIALTILLTFLFTAVLVNDRTD</sequence>
<dbReference type="RefSeq" id="WP_379321449.1">
    <property type="nucleotide sequence ID" value="NZ_JBHTLM010000023.1"/>
</dbReference>
<reference evidence="3" key="1">
    <citation type="journal article" date="2019" name="Int. J. Syst. Evol. Microbiol.">
        <title>The Global Catalogue of Microorganisms (GCM) 10K type strain sequencing project: providing services to taxonomists for standard genome sequencing and annotation.</title>
        <authorList>
            <consortium name="The Broad Institute Genomics Platform"/>
            <consortium name="The Broad Institute Genome Sequencing Center for Infectious Disease"/>
            <person name="Wu L."/>
            <person name="Ma J."/>
        </authorList>
    </citation>
    <scope>NUCLEOTIDE SEQUENCE [LARGE SCALE GENOMIC DNA]</scope>
    <source>
        <strain evidence="3">CCUG 59189</strain>
    </source>
</reference>
<accession>A0ABW3S4Q9</accession>